<dbReference type="InterPro" id="IPR010300">
    <property type="entry name" value="CDO_1"/>
</dbReference>
<comment type="similarity">
    <text evidence="1">Belongs to the cysteine dioxygenase family.</text>
</comment>
<protein>
    <submittedName>
        <fullName evidence="8">Predicted metal-dependent enzyme of the double-stranded beta helix superfamily</fullName>
    </submittedName>
</protein>
<dbReference type="AlphaFoldDB" id="A0A1M5AC45"/>
<evidence type="ECO:0000256" key="1">
    <source>
        <dbReference type="ARBA" id="ARBA00006622"/>
    </source>
</evidence>
<dbReference type="Gene3D" id="2.60.120.10">
    <property type="entry name" value="Jelly Rolls"/>
    <property type="match status" value="1"/>
</dbReference>
<dbReference type="OrthoDB" id="7059163at2"/>
<keyword evidence="9" id="KW-1185">Reference proteome</keyword>
<dbReference type="PANTHER" id="PTHR12918:SF1">
    <property type="entry name" value="CYSTEINE DIOXYGENASE TYPE 1"/>
    <property type="match status" value="1"/>
</dbReference>
<dbReference type="InterPro" id="IPR011051">
    <property type="entry name" value="RmlC_Cupin_sf"/>
</dbReference>
<evidence type="ECO:0000256" key="7">
    <source>
        <dbReference type="PIRSR" id="PIRSR610300-51"/>
    </source>
</evidence>
<dbReference type="InterPro" id="IPR014710">
    <property type="entry name" value="RmlC-like_jellyroll"/>
</dbReference>
<feature type="binding site" evidence="7">
    <location>
        <position position="87"/>
    </location>
    <ligand>
        <name>Fe cation</name>
        <dbReference type="ChEBI" id="CHEBI:24875"/>
        <note>catalytic</note>
    </ligand>
</feature>
<feature type="binding site" evidence="7">
    <location>
        <position position="85"/>
    </location>
    <ligand>
        <name>Fe cation</name>
        <dbReference type="ChEBI" id="CHEBI:24875"/>
        <note>catalytic</note>
    </ligand>
</feature>
<dbReference type="PANTHER" id="PTHR12918">
    <property type="entry name" value="CYSTEINE DIOXYGENASE"/>
    <property type="match status" value="1"/>
</dbReference>
<keyword evidence="4" id="KW-0560">Oxidoreductase</keyword>
<evidence type="ECO:0000256" key="3">
    <source>
        <dbReference type="ARBA" id="ARBA00022964"/>
    </source>
</evidence>
<dbReference type="GO" id="GO:0016702">
    <property type="term" value="F:oxidoreductase activity, acting on single donors with incorporation of molecular oxygen, incorporation of two atoms of oxygen"/>
    <property type="evidence" value="ECO:0007669"/>
    <property type="project" value="InterPro"/>
</dbReference>
<evidence type="ECO:0000313" key="9">
    <source>
        <dbReference type="Proteomes" id="UP000184501"/>
    </source>
</evidence>
<evidence type="ECO:0000256" key="4">
    <source>
        <dbReference type="ARBA" id="ARBA00023002"/>
    </source>
</evidence>
<dbReference type="RefSeq" id="WP_143174068.1">
    <property type="nucleotide sequence ID" value="NZ_FQVN01000003.1"/>
</dbReference>
<proteinExistence type="inferred from homology"/>
<evidence type="ECO:0000256" key="5">
    <source>
        <dbReference type="ARBA" id="ARBA00023004"/>
    </source>
</evidence>
<dbReference type="SUPFAM" id="SSF51182">
    <property type="entry name" value="RmlC-like cupins"/>
    <property type="match status" value="1"/>
</dbReference>
<organism evidence="8 9">
    <name type="scientific">Streptoalloteichus hindustanus</name>
    <dbReference type="NCBI Taxonomy" id="2017"/>
    <lineage>
        <taxon>Bacteria</taxon>
        <taxon>Bacillati</taxon>
        <taxon>Actinomycetota</taxon>
        <taxon>Actinomycetes</taxon>
        <taxon>Pseudonocardiales</taxon>
        <taxon>Pseudonocardiaceae</taxon>
        <taxon>Streptoalloteichus</taxon>
    </lineage>
</organism>
<reference evidence="8 9" key="1">
    <citation type="submission" date="2016-11" db="EMBL/GenBank/DDBJ databases">
        <authorList>
            <person name="Jaros S."/>
            <person name="Januszkiewicz K."/>
            <person name="Wedrychowicz H."/>
        </authorList>
    </citation>
    <scope>NUCLEOTIDE SEQUENCE [LARGE SCALE GENOMIC DNA]</scope>
    <source>
        <strain evidence="8 9">DSM 44523</strain>
    </source>
</reference>
<sequence>MLTPAMREFVADLERMHSADLDPEARAEQAARRLGELLRNENVLDARHMEPDPKAYRQHLVHVDPEGRFSVVALVWLPGQETPVHSHVCWCVVGVLRGREHEVRYHFDAEAGVLTETGAEWNDPGEVCWLVPPDEDIHKVRNCGDALAVSIHVYGANIAERGTSINRVYDEPVRAHA</sequence>
<dbReference type="Proteomes" id="UP000184501">
    <property type="component" value="Unassembled WGS sequence"/>
</dbReference>
<keyword evidence="2 7" id="KW-0479">Metal-binding</keyword>
<dbReference type="CDD" id="cd10548">
    <property type="entry name" value="cupin_CDO"/>
    <property type="match status" value="1"/>
</dbReference>
<keyword evidence="6" id="KW-0883">Thioether bond</keyword>
<evidence type="ECO:0000256" key="2">
    <source>
        <dbReference type="ARBA" id="ARBA00022723"/>
    </source>
</evidence>
<gene>
    <name evidence="8" type="ORF">SAMN05444320_10353</name>
</gene>
<feature type="binding site" evidence="7">
    <location>
        <position position="138"/>
    </location>
    <ligand>
        <name>Fe cation</name>
        <dbReference type="ChEBI" id="CHEBI:24875"/>
        <note>catalytic</note>
    </ligand>
</feature>
<feature type="cross-link" description="3'-(S-cysteinyl)-tyrosine (Cys-Tyr)" evidence="6">
    <location>
        <begin position="91"/>
        <end position="154"/>
    </location>
</feature>
<keyword evidence="3" id="KW-0223">Dioxygenase</keyword>
<dbReference type="EMBL" id="FQVN01000003">
    <property type="protein sequence ID" value="SHF27714.1"/>
    <property type="molecule type" value="Genomic_DNA"/>
</dbReference>
<evidence type="ECO:0000256" key="6">
    <source>
        <dbReference type="PIRSR" id="PIRSR610300-50"/>
    </source>
</evidence>
<evidence type="ECO:0000313" key="8">
    <source>
        <dbReference type="EMBL" id="SHF27714.1"/>
    </source>
</evidence>
<dbReference type="GO" id="GO:0008198">
    <property type="term" value="F:ferrous iron binding"/>
    <property type="evidence" value="ECO:0007669"/>
    <property type="project" value="TreeGrafter"/>
</dbReference>
<keyword evidence="5 7" id="KW-0408">Iron</keyword>
<name>A0A1M5AC45_STRHI</name>
<accession>A0A1M5AC45</accession>
<dbReference type="Pfam" id="PF05995">
    <property type="entry name" value="CDO_I"/>
    <property type="match status" value="1"/>
</dbReference>
<dbReference type="STRING" id="2017.SAMN05444320_10353"/>